<dbReference type="InterPro" id="IPR044068">
    <property type="entry name" value="CB"/>
</dbReference>
<dbReference type="PANTHER" id="PTHR30349">
    <property type="entry name" value="PHAGE INTEGRASE-RELATED"/>
    <property type="match status" value="1"/>
</dbReference>
<accession>A0A7X0JPN1</accession>
<dbReference type="GO" id="GO:0051301">
    <property type="term" value="P:cell division"/>
    <property type="evidence" value="ECO:0007669"/>
    <property type="project" value="UniProtKB-UniRule"/>
</dbReference>
<dbReference type="InterPro" id="IPR004107">
    <property type="entry name" value="Integrase_SAM-like_N"/>
</dbReference>
<evidence type="ECO:0000256" key="11">
    <source>
        <dbReference type="HAMAP-Rule" id="MF_01808"/>
    </source>
</evidence>
<dbReference type="PANTHER" id="PTHR30349:SF81">
    <property type="entry name" value="TYROSINE RECOMBINASE XERC"/>
    <property type="match status" value="1"/>
</dbReference>
<feature type="active site" evidence="11">
    <location>
        <position position="243"/>
    </location>
</feature>
<dbReference type="AlphaFoldDB" id="A0A7X0JPN1"/>
<dbReference type="CDD" id="cd00798">
    <property type="entry name" value="INT_XerDC_C"/>
    <property type="match status" value="1"/>
</dbReference>
<dbReference type="Proteomes" id="UP000528457">
    <property type="component" value="Unassembled WGS sequence"/>
</dbReference>
<evidence type="ECO:0000256" key="8">
    <source>
        <dbReference type="ARBA" id="ARBA00023125"/>
    </source>
</evidence>
<evidence type="ECO:0000313" key="14">
    <source>
        <dbReference type="EMBL" id="MBB6519969.1"/>
    </source>
</evidence>
<dbReference type="NCBIfam" id="NF001399">
    <property type="entry name" value="PRK00283.1"/>
    <property type="match status" value="1"/>
</dbReference>
<keyword evidence="5 11" id="KW-0132">Cell division</keyword>
<feature type="active site" description="O-(3'-phospho-DNA)-tyrosine intermediate" evidence="11">
    <location>
        <position position="275"/>
    </location>
</feature>
<reference evidence="14 15" key="1">
    <citation type="submission" date="2020-08" db="EMBL/GenBank/DDBJ databases">
        <title>Genomic Encyclopedia of Type Strains, Phase IV (KMG-IV): sequencing the most valuable type-strain genomes for metagenomic binning, comparative biology and taxonomic classification.</title>
        <authorList>
            <person name="Goeker M."/>
        </authorList>
    </citation>
    <scope>NUCLEOTIDE SEQUENCE [LARGE SCALE GENOMIC DNA]</scope>
    <source>
        <strain evidence="14 15">DSM 22368</strain>
    </source>
</reference>
<feature type="active site" evidence="11">
    <location>
        <position position="149"/>
    </location>
</feature>
<evidence type="ECO:0000259" key="13">
    <source>
        <dbReference type="PROSITE" id="PS51900"/>
    </source>
</evidence>
<keyword evidence="4 11" id="KW-0963">Cytoplasm</keyword>
<dbReference type="GO" id="GO:0006313">
    <property type="term" value="P:DNA transposition"/>
    <property type="evidence" value="ECO:0007669"/>
    <property type="project" value="UniProtKB-UniRule"/>
</dbReference>
<dbReference type="Pfam" id="PF00589">
    <property type="entry name" value="Phage_integrase"/>
    <property type="match status" value="1"/>
</dbReference>
<dbReference type="InterPro" id="IPR023009">
    <property type="entry name" value="Tyrosine_recombinase_XerC/XerD"/>
</dbReference>
<name>A0A7X0JPN1_9GAMM</name>
<dbReference type="NCBIfam" id="TIGR02224">
    <property type="entry name" value="recomb_XerC"/>
    <property type="match status" value="1"/>
</dbReference>
<feature type="domain" description="Core-binding (CB)" evidence="13">
    <location>
        <begin position="2"/>
        <end position="88"/>
    </location>
</feature>
<feature type="active site" evidence="11">
    <location>
        <position position="173"/>
    </location>
</feature>
<keyword evidence="6 11" id="KW-0159">Chromosome partition</keyword>
<dbReference type="FunCoup" id="A0A7X0JPN1">
    <property type="interactions" value="46"/>
</dbReference>
<keyword evidence="15" id="KW-1185">Reference proteome</keyword>
<comment type="similarity">
    <text evidence="2 11">Belongs to the 'phage' integrase family. XerC subfamily.</text>
</comment>
<dbReference type="Pfam" id="PF02899">
    <property type="entry name" value="Phage_int_SAM_1"/>
    <property type="match status" value="1"/>
</dbReference>
<evidence type="ECO:0000256" key="5">
    <source>
        <dbReference type="ARBA" id="ARBA00022618"/>
    </source>
</evidence>
<keyword evidence="7 11" id="KW-0229">DNA integration</keyword>
<evidence type="ECO:0000256" key="6">
    <source>
        <dbReference type="ARBA" id="ARBA00022829"/>
    </source>
</evidence>
<dbReference type="SUPFAM" id="SSF56349">
    <property type="entry name" value="DNA breaking-rejoining enzymes"/>
    <property type="match status" value="1"/>
</dbReference>
<evidence type="ECO:0000256" key="4">
    <source>
        <dbReference type="ARBA" id="ARBA00022490"/>
    </source>
</evidence>
<comment type="caution">
    <text evidence="14">The sequence shown here is derived from an EMBL/GenBank/DDBJ whole genome shotgun (WGS) entry which is preliminary data.</text>
</comment>
<dbReference type="InterPro" id="IPR050090">
    <property type="entry name" value="Tyrosine_recombinase_XerCD"/>
</dbReference>
<dbReference type="InterPro" id="IPR011931">
    <property type="entry name" value="Recomb_XerC"/>
</dbReference>
<evidence type="ECO:0000259" key="12">
    <source>
        <dbReference type="PROSITE" id="PS51898"/>
    </source>
</evidence>
<dbReference type="GO" id="GO:0005737">
    <property type="term" value="C:cytoplasm"/>
    <property type="evidence" value="ECO:0007669"/>
    <property type="project" value="UniProtKB-SubCell"/>
</dbReference>
<dbReference type="GO" id="GO:0007059">
    <property type="term" value="P:chromosome segregation"/>
    <property type="evidence" value="ECO:0007669"/>
    <property type="project" value="UniProtKB-UniRule"/>
</dbReference>
<dbReference type="InterPro" id="IPR013762">
    <property type="entry name" value="Integrase-like_cat_sf"/>
</dbReference>
<dbReference type="RefSeq" id="WP_166852658.1">
    <property type="nucleotide sequence ID" value="NZ_JAAQPJ010000024.1"/>
</dbReference>
<evidence type="ECO:0000256" key="3">
    <source>
        <dbReference type="ARBA" id="ARBA00015804"/>
    </source>
</evidence>
<dbReference type="EMBL" id="JACHHT010000001">
    <property type="protein sequence ID" value="MBB6519969.1"/>
    <property type="molecule type" value="Genomic_DNA"/>
</dbReference>
<dbReference type="GO" id="GO:0003677">
    <property type="term" value="F:DNA binding"/>
    <property type="evidence" value="ECO:0007669"/>
    <property type="project" value="UniProtKB-UniRule"/>
</dbReference>
<keyword evidence="8 11" id="KW-0238">DNA-binding</keyword>
<dbReference type="InterPro" id="IPR011010">
    <property type="entry name" value="DNA_brk_join_enz"/>
</dbReference>
<dbReference type="InterPro" id="IPR002104">
    <property type="entry name" value="Integrase_catalytic"/>
</dbReference>
<evidence type="ECO:0000256" key="10">
    <source>
        <dbReference type="ARBA" id="ARBA00023306"/>
    </source>
</evidence>
<comment type="function">
    <text evidence="11">Site-specific tyrosine recombinase, which acts by catalyzing the cutting and rejoining of the recombining DNA molecules. The XerC-XerD complex is essential to convert dimers of the bacterial chromosome into monomers to permit their segregation at cell division. It also contributes to the segregational stability of plasmids.</text>
</comment>
<comment type="subcellular location">
    <subcellularLocation>
        <location evidence="1 11">Cytoplasm</location>
    </subcellularLocation>
</comment>
<evidence type="ECO:0000313" key="15">
    <source>
        <dbReference type="Proteomes" id="UP000528457"/>
    </source>
</evidence>
<evidence type="ECO:0000256" key="7">
    <source>
        <dbReference type="ARBA" id="ARBA00022908"/>
    </source>
</evidence>
<protein>
    <recommendedName>
        <fullName evidence="3 11">Tyrosine recombinase XerC</fullName>
    </recommendedName>
</protein>
<dbReference type="Gene3D" id="1.10.150.130">
    <property type="match status" value="1"/>
</dbReference>
<evidence type="ECO:0000256" key="9">
    <source>
        <dbReference type="ARBA" id="ARBA00023172"/>
    </source>
</evidence>
<feature type="domain" description="Tyr recombinase" evidence="12">
    <location>
        <begin position="109"/>
        <end position="288"/>
    </location>
</feature>
<proteinExistence type="inferred from homology"/>
<dbReference type="HAMAP" id="MF_01808">
    <property type="entry name" value="Recomb_XerC_XerD"/>
    <property type="match status" value="1"/>
</dbReference>
<gene>
    <name evidence="11" type="primary">xerC</name>
    <name evidence="14" type="ORF">HNR48_000247</name>
</gene>
<sequence>MNNLSQQSQAFCDYLQQVRQVSPHTLANYRRDLNKFIGYCESQNLESLEPLRAHHIRQCVAQLHRQGLSGRSLQRLLSALRSWFRFAIKEQWIKQDPSAGISAPKTSKPLPKTMDVDQTADFMSVDHEDAFFQARDGAILETMYSSGLRLAELTDLNLSDVDFKAGTLLARGKGNKQRLLPLGKLAMRALQDWLQVRSLHAKDDEPAVFISKRGTRLKPRSIQARFDRQSLAKGHPVNPHMLRHSFASHMLESSGDLRAVQELLGHANISTTQVYTHLDFQHLAKVYDKAHPRALKPKDE</sequence>
<dbReference type="Gene3D" id="1.10.443.10">
    <property type="entry name" value="Intergrase catalytic core"/>
    <property type="match status" value="1"/>
</dbReference>
<dbReference type="GO" id="GO:0009037">
    <property type="term" value="F:tyrosine-based site-specific recombinase activity"/>
    <property type="evidence" value="ECO:0007669"/>
    <property type="project" value="UniProtKB-UniRule"/>
</dbReference>
<dbReference type="PROSITE" id="PS51898">
    <property type="entry name" value="TYR_RECOMBINASE"/>
    <property type="match status" value="1"/>
</dbReference>
<feature type="active site" evidence="11">
    <location>
        <position position="240"/>
    </location>
</feature>
<keyword evidence="10 11" id="KW-0131">Cell cycle</keyword>
<evidence type="ECO:0000256" key="1">
    <source>
        <dbReference type="ARBA" id="ARBA00004496"/>
    </source>
</evidence>
<feature type="active site" evidence="11">
    <location>
        <position position="266"/>
    </location>
</feature>
<dbReference type="InParanoid" id="A0A7X0JPN1"/>
<dbReference type="PROSITE" id="PS51900">
    <property type="entry name" value="CB"/>
    <property type="match status" value="1"/>
</dbReference>
<evidence type="ECO:0000256" key="2">
    <source>
        <dbReference type="ARBA" id="ARBA00006657"/>
    </source>
</evidence>
<comment type="subunit">
    <text evidence="11">Forms a cyclic heterotetrameric complex composed of two molecules of XerC and two molecules of XerD.</text>
</comment>
<keyword evidence="9 11" id="KW-0233">DNA recombination</keyword>
<organism evidence="14 15">
    <name type="scientific">Pseudoteredinibacter isoporae</name>
    <dbReference type="NCBI Taxonomy" id="570281"/>
    <lineage>
        <taxon>Bacteria</taxon>
        <taxon>Pseudomonadati</taxon>
        <taxon>Pseudomonadota</taxon>
        <taxon>Gammaproteobacteria</taxon>
        <taxon>Cellvibrionales</taxon>
        <taxon>Cellvibrionaceae</taxon>
        <taxon>Pseudoteredinibacter</taxon>
    </lineage>
</organism>
<dbReference type="InterPro" id="IPR010998">
    <property type="entry name" value="Integrase_recombinase_N"/>
</dbReference>